<keyword evidence="1" id="KW-0472">Membrane</keyword>
<feature type="transmembrane region" description="Helical" evidence="1">
    <location>
        <begin position="62"/>
        <end position="83"/>
    </location>
</feature>
<dbReference type="AlphaFoldDB" id="A0A4R4YX23"/>
<gene>
    <name evidence="2" type="ORF">E1286_12860</name>
</gene>
<evidence type="ECO:0000313" key="3">
    <source>
        <dbReference type="Proteomes" id="UP000295302"/>
    </source>
</evidence>
<keyword evidence="1" id="KW-0812">Transmembrane</keyword>
<evidence type="ECO:0000313" key="2">
    <source>
        <dbReference type="EMBL" id="TDD50021.1"/>
    </source>
</evidence>
<feature type="transmembrane region" description="Helical" evidence="1">
    <location>
        <begin position="32"/>
        <end position="50"/>
    </location>
</feature>
<keyword evidence="1" id="KW-1133">Transmembrane helix</keyword>
<name>A0A4R4YX23_9ACTN</name>
<organism evidence="2 3">
    <name type="scientific">Nonomuraea terrae</name>
    <dbReference type="NCBI Taxonomy" id="2530383"/>
    <lineage>
        <taxon>Bacteria</taxon>
        <taxon>Bacillati</taxon>
        <taxon>Actinomycetota</taxon>
        <taxon>Actinomycetes</taxon>
        <taxon>Streptosporangiales</taxon>
        <taxon>Streptosporangiaceae</taxon>
        <taxon>Nonomuraea</taxon>
    </lineage>
</organism>
<dbReference type="OrthoDB" id="3479981at2"/>
<dbReference type="Proteomes" id="UP000295302">
    <property type="component" value="Unassembled WGS sequence"/>
</dbReference>
<proteinExistence type="predicted"/>
<protein>
    <submittedName>
        <fullName evidence="2">Uncharacterized protein</fullName>
    </submittedName>
</protein>
<accession>A0A4R4YX23</accession>
<keyword evidence="3" id="KW-1185">Reference proteome</keyword>
<reference evidence="2 3" key="1">
    <citation type="submission" date="2019-03" db="EMBL/GenBank/DDBJ databases">
        <title>Draft genome sequences of novel Actinobacteria.</title>
        <authorList>
            <person name="Sahin N."/>
            <person name="Ay H."/>
            <person name="Saygin H."/>
        </authorList>
    </citation>
    <scope>NUCLEOTIDE SEQUENCE [LARGE SCALE GENOMIC DNA]</scope>
    <source>
        <strain evidence="2 3">CH32</strain>
    </source>
</reference>
<sequence>MSVDSWRWLQKAQQLRFEQLEIARKQAESWRTGLTGITALLAAVLVVKGRDSVSDLAQPYKWVVPLLLALALATLVWATLTAVSAASGSPSRKTLLTGEDLRDWTVGEVRRIEKAVVRARVLTVAGVTAVAAAVGVSWLAPVATPPAALVVVESASGRICGTLVDTSGGNLLVKVREDQQVVPLAGVARIRGVTACPR</sequence>
<feature type="transmembrane region" description="Helical" evidence="1">
    <location>
        <begin position="121"/>
        <end position="140"/>
    </location>
</feature>
<comment type="caution">
    <text evidence="2">The sequence shown here is derived from an EMBL/GenBank/DDBJ whole genome shotgun (WGS) entry which is preliminary data.</text>
</comment>
<dbReference type="RefSeq" id="WP_132612036.1">
    <property type="nucleotide sequence ID" value="NZ_SMKQ01000028.1"/>
</dbReference>
<dbReference type="EMBL" id="SMKQ01000028">
    <property type="protein sequence ID" value="TDD50021.1"/>
    <property type="molecule type" value="Genomic_DNA"/>
</dbReference>
<evidence type="ECO:0000256" key="1">
    <source>
        <dbReference type="SAM" id="Phobius"/>
    </source>
</evidence>